<keyword evidence="3" id="KW-1185">Reference proteome</keyword>
<dbReference type="Proteomes" id="UP000702425">
    <property type="component" value="Unassembled WGS sequence"/>
</dbReference>
<evidence type="ECO:0000256" key="1">
    <source>
        <dbReference type="SAM" id="SignalP"/>
    </source>
</evidence>
<sequence length="119" mass="13003">MRKITARQTISAIVALPIVLMANTTQAFAADTSQKIEPIKKVSDLGDELDFDIGAPITISIEESEDWDEPDFAATLDMEISKFMTNNLQAVIDEPPPVVYLSAARGQSSKECRISAICE</sequence>
<protein>
    <submittedName>
        <fullName evidence="2">Uncharacterized protein</fullName>
    </submittedName>
</protein>
<feature type="chain" id="PRO_5045814630" evidence="1">
    <location>
        <begin position="30"/>
        <end position="119"/>
    </location>
</feature>
<feature type="signal peptide" evidence="1">
    <location>
        <begin position="1"/>
        <end position="29"/>
    </location>
</feature>
<organism evidence="2 3">
    <name type="scientific">Microcoleus asticus IPMA8</name>
    <dbReference type="NCBI Taxonomy" id="2563858"/>
    <lineage>
        <taxon>Bacteria</taxon>
        <taxon>Bacillati</taxon>
        <taxon>Cyanobacteriota</taxon>
        <taxon>Cyanophyceae</taxon>
        <taxon>Oscillatoriophycideae</taxon>
        <taxon>Oscillatoriales</taxon>
        <taxon>Microcoleaceae</taxon>
        <taxon>Microcoleus</taxon>
        <taxon>Microcoleus asticus</taxon>
    </lineage>
</organism>
<keyword evidence="1" id="KW-0732">Signal</keyword>
<accession>A0ABX2CXX4</accession>
<reference evidence="2 3" key="1">
    <citation type="journal article" date="2020" name="Sci. Rep.">
        <title>A novel cyanobacterial geosmin producer, revising GeoA distribution and dispersion patterns in Bacteria.</title>
        <authorList>
            <person name="Churro C."/>
            <person name="Semedo-Aguiar A.P."/>
            <person name="Silva A.D."/>
            <person name="Pereira-Leal J.B."/>
            <person name="Leite R.B."/>
        </authorList>
    </citation>
    <scope>NUCLEOTIDE SEQUENCE [LARGE SCALE GENOMIC DNA]</scope>
    <source>
        <strain evidence="2 3">IPMA8</strain>
    </source>
</reference>
<proteinExistence type="predicted"/>
<evidence type="ECO:0000313" key="2">
    <source>
        <dbReference type="EMBL" id="NQE35261.1"/>
    </source>
</evidence>
<evidence type="ECO:0000313" key="3">
    <source>
        <dbReference type="Proteomes" id="UP000702425"/>
    </source>
</evidence>
<gene>
    <name evidence="2" type="ORF">E5S67_02991</name>
</gene>
<name>A0ABX2CXX4_9CYAN</name>
<dbReference type="RefSeq" id="WP_172188516.1">
    <property type="nucleotide sequence ID" value="NZ_CAWPPK010000264.1"/>
</dbReference>
<comment type="caution">
    <text evidence="2">The sequence shown here is derived from an EMBL/GenBank/DDBJ whole genome shotgun (WGS) entry which is preliminary data.</text>
</comment>
<dbReference type="EMBL" id="SRRZ01000050">
    <property type="protein sequence ID" value="NQE35261.1"/>
    <property type="molecule type" value="Genomic_DNA"/>
</dbReference>